<comment type="similarity">
    <text evidence="1">Belongs to the metallophosphoesterase superfamily. YfcE family.</text>
</comment>
<dbReference type="Gene3D" id="3.60.21.10">
    <property type="match status" value="1"/>
</dbReference>
<dbReference type="SUPFAM" id="SSF56300">
    <property type="entry name" value="Metallo-dependent phosphatases"/>
    <property type="match status" value="1"/>
</dbReference>
<keyword evidence="4" id="KW-1185">Reference proteome</keyword>
<dbReference type="Proteomes" id="UP000035444">
    <property type="component" value="Unassembled WGS sequence"/>
</dbReference>
<gene>
    <name evidence="3" type="ORF">WH96_07225</name>
</gene>
<dbReference type="InterPro" id="IPR029052">
    <property type="entry name" value="Metallo-depent_PP-like"/>
</dbReference>
<evidence type="ECO:0000259" key="2">
    <source>
        <dbReference type="Pfam" id="PF12850"/>
    </source>
</evidence>
<accession>A0A0H2MXL9</accession>
<dbReference type="Pfam" id="PF12850">
    <property type="entry name" value="Metallophos_2"/>
    <property type="match status" value="1"/>
</dbReference>
<dbReference type="CDD" id="cd00838">
    <property type="entry name" value="MPP_superfamily"/>
    <property type="match status" value="1"/>
</dbReference>
<dbReference type="PANTHER" id="PTHR42850:SF2">
    <property type="entry name" value="BLL5683 PROTEIN"/>
    <property type="match status" value="1"/>
</dbReference>
<evidence type="ECO:0000313" key="4">
    <source>
        <dbReference type="Proteomes" id="UP000035444"/>
    </source>
</evidence>
<reference evidence="3 4" key="1">
    <citation type="submission" date="2015-03" db="EMBL/GenBank/DDBJ databases">
        <title>Genome Sequence of Kiloniella spongiae MEBiC09566, isolated from a marine sponge.</title>
        <authorList>
            <person name="Shao Z."/>
            <person name="Wang L."/>
            <person name="Li X."/>
        </authorList>
    </citation>
    <scope>NUCLEOTIDE SEQUENCE [LARGE SCALE GENOMIC DNA]</scope>
    <source>
        <strain evidence="3 4">MEBiC09566</strain>
    </source>
</reference>
<proteinExistence type="inferred from homology"/>
<comment type="caution">
    <text evidence="3">The sequence shown here is derived from an EMBL/GenBank/DDBJ whole genome shotgun (WGS) entry which is preliminary data.</text>
</comment>
<dbReference type="OrthoDB" id="9813918at2"/>
<protein>
    <recommendedName>
        <fullName evidence="2">Calcineurin-like phosphoesterase domain-containing protein</fullName>
    </recommendedName>
</protein>
<dbReference type="GO" id="GO:0005737">
    <property type="term" value="C:cytoplasm"/>
    <property type="evidence" value="ECO:0007669"/>
    <property type="project" value="TreeGrafter"/>
</dbReference>
<dbReference type="STRING" id="1489064.WH96_07225"/>
<name>A0A0H2MXL9_9PROT</name>
<dbReference type="RefSeq" id="WP_047763497.1">
    <property type="nucleotide sequence ID" value="NZ_LAQL01000004.1"/>
</dbReference>
<dbReference type="PIRSF" id="PIRSF000883">
    <property type="entry name" value="Pesterase_MJ0912"/>
    <property type="match status" value="1"/>
</dbReference>
<dbReference type="EMBL" id="LAQL01000004">
    <property type="protein sequence ID" value="KLN61415.1"/>
    <property type="molecule type" value="Genomic_DNA"/>
</dbReference>
<dbReference type="InterPro" id="IPR011152">
    <property type="entry name" value="Pesterase_MJ0912"/>
</dbReference>
<evidence type="ECO:0000256" key="1">
    <source>
        <dbReference type="ARBA" id="ARBA00008950"/>
    </source>
</evidence>
<dbReference type="AlphaFoldDB" id="A0A0H2MXL9"/>
<organism evidence="3 4">
    <name type="scientific">Kiloniella spongiae</name>
    <dbReference type="NCBI Taxonomy" id="1489064"/>
    <lineage>
        <taxon>Bacteria</taxon>
        <taxon>Pseudomonadati</taxon>
        <taxon>Pseudomonadota</taxon>
        <taxon>Alphaproteobacteria</taxon>
        <taxon>Rhodospirillales</taxon>
        <taxon>Kiloniellaceae</taxon>
        <taxon>Kiloniella</taxon>
    </lineage>
</organism>
<evidence type="ECO:0000313" key="3">
    <source>
        <dbReference type="EMBL" id="KLN61415.1"/>
    </source>
</evidence>
<dbReference type="InterPro" id="IPR050126">
    <property type="entry name" value="Ap4A_hydrolase"/>
</dbReference>
<feature type="domain" description="Calcineurin-like phosphoesterase" evidence="2">
    <location>
        <begin position="1"/>
        <end position="183"/>
    </location>
</feature>
<sequence>MQIAIISDIHGNLLALETVLEDIKRRKPDLTLNLGDCVSGPFWPKEAYDLLKELDLPTVRGNHDRWLVERNAAEINSGYNFACEVLSGFEKQKLGNLPSRLHLDEDIFAFHGTPDSDTKYLLEDKIDGRLALARSEDVHRRIGQDHQASLYLCGHSHLAHVAMGPNRSTIINPGSVGCPRYTDTDNPLEAENGIALAHYAIATKTEQRWSVELIALDYDWPKVAQQAELNGYASWARVFT</sequence>
<dbReference type="PANTHER" id="PTHR42850">
    <property type="entry name" value="METALLOPHOSPHOESTERASE"/>
    <property type="match status" value="1"/>
</dbReference>
<dbReference type="InterPro" id="IPR024654">
    <property type="entry name" value="Calcineurin-like_PHP_lpxH"/>
</dbReference>
<dbReference type="GO" id="GO:0016791">
    <property type="term" value="F:phosphatase activity"/>
    <property type="evidence" value="ECO:0007669"/>
    <property type="project" value="TreeGrafter"/>
</dbReference>